<evidence type="ECO:0000256" key="1">
    <source>
        <dbReference type="ARBA" id="ARBA00001971"/>
    </source>
</evidence>
<accession>A0A8K0K779</accession>
<dbReference type="GO" id="GO:0020037">
    <property type="term" value="F:heme binding"/>
    <property type="evidence" value="ECO:0007669"/>
    <property type="project" value="InterPro"/>
</dbReference>
<dbReference type="InterPro" id="IPR001128">
    <property type="entry name" value="Cyt_P450"/>
</dbReference>
<evidence type="ECO:0000256" key="6">
    <source>
        <dbReference type="ARBA" id="ARBA00022723"/>
    </source>
</evidence>
<comment type="cofactor">
    <cofactor evidence="1">
        <name>heme</name>
        <dbReference type="ChEBI" id="CHEBI:30413"/>
    </cofactor>
</comment>
<evidence type="ECO:0000313" key="15">
    <source>
        <dbReference type="Proteomes" id="UP000792457"/>
    </source>
</evidence>
<dbReference type="AlphaFoldDB" id="A0A8K0K779"/>
<name>A0A8K0K779_LADFU</name>
<keyword evidence="11" id="KW-0503">Monooxygenase</keyword>
<keyword evidence="7" id="KW-0256">Endoplasmic reticulum</keyword>
<comment type="caution">
    <text evidence="14">The sequence shown here is derived from an EMBL/GenBank/DDBJ whole genome shotgun (WGS) entry which is preliminary data.</text>
</comment>
<dbReference type="InterPro" id="IPR050476">
    <property type="entry name" value="Insect_CytP450_Detox"/>
</dbReference>
<dbReference type="GO" id="GO:0005789">
    <property type="term" value="C:endoplasmic reticulum membrane"/>
    <property type="evidence" value="ECO:0007669"/>
    <property type="project" value="UniProtKB-SubCell"/>
</dbReference>
<evidence type="ECO:0000313" key="14">
    <source>
        <dbReference type="EMBL" id="KAG8229719.1"/>
    </source>
</evidence>
<reference evidence="14" key="2">
    <citation type="submission" date="2017-10" db="EMBL/GenBank/DDBJ databases">
        <title>Ladona fulva Genome sequencing and assembly.</title>
        <authorList>
            <person name="Murali S."/>
            <person name="Richards S."/>
            <person name="Bandaranaike D."/>
            <person name="Bellair M."/>
            <person name="Blankenburg K."/>
            <person name="Chao H."/>
            <person name="Dinh H."/>
            <person name="Doddapaneni H."/>
            <person name="Dugan-Rocha S."/>
            <person name="Elkadiri S."/>
            <person name="Gnanaolivu R."/>
            <person name="Hernandez B."/>
            <person name="Skinner E."/>
            <person name="Javaid M."/>
            <person name="Lee S."/>
            <person name="Li M."/>
            <person name="Ming W."/>
            <person name="Munidasa M."/>
            <person name="Muniz J."/>
            <person name="Nguyen L."/>
            <person name="Hughes D."/>
            <person name="Osuji N."/>
            <person name="Pu L.-L."/>
            <person name="Puazo M."/>
            <person name="Qu C."/>
            <person name="Quiroz J."/>
            <person name="Raj R."/>
            <person name="Weissenberger G."/>
            <person name="Xin Y."/>
            <person name="Zou X."/>
            <person name="Han Y."/>
            <person name="Worley K."/>
            <person name="Muzny D."/>
            <person name="Gibbs R."/>
        </authorList>
    </citation>
    <scope>NUCLEOTIDE SEQUENCE</scope>
    <source>
        <strain evidence="14">Sampled in the wild</strain>
    </source>
</reference>
<keyword evidence="8" id="KW-0492">Microsome</keyword>
<reference evidence="14" key="1">
    <citation type="submission" date="2013-04" db="EMBL/GenBank/DDBJ databases">
        <authorList>
            <person name="Qu J."/>
            <person name="Murali S.C."/>
            <person name="Bandaranaike D."/>
            <person name="Bellair M."/>
            <person name="Blankenburg K."/>
            <person name="Chao H."/>
            <person name="Dinh H."/>
            <person name="Doddapaneni H."/>
            <person name="Downs B."/>
            <person name="Dugan-Rocha S."/>
            <person name="Elkadiri S."/>
            <person name="Gnanaolivu R.D."/>
            <person name="Hernandez B."/>
            <person name="Javaid M."/>
            <person name="Jayaseelan J.C."/>
            <person name="Lee S."/>
            <person name="Li M."/>
            <person name="Ming W."/>
            <person name="Munidasa M."/>
            <person name="Muniz J."/>
            <person name="Nguyen L."/>
            <person name="Ongeri F."/>
            <person name="Osuji N."/>
            <person name="Pu L.-L."/>
            <person name="Puazo M."/>
            <person name="Qu C."/>
            <person name="Quiroz J."/>
            <person name="Raj R."/>
            <person name="Weissenberger G."/>
            <person name="Xin Y."/>
            <person name="Zou X."/>
            <person name="Han Y."/>
            <person name="Richards S."/>
            <person name="Worley K."/>
            <person name="Muzny D."/>
            <person name="Gibbs R."/>
        </authorList>
    </citation>
    <scope>NUCLEOTIDE SEQUENCE</scope>
    <source>
        <strain evidence="14">Sampled in the wild</strain>
    </source>
</reference>
<evidence type="ECO:0000256" key="5">
    <source>
        <dbReference type="ARBA" id="ARBA00022617"/>
    </source>
</evidence>
<evidence type="ECO:0000256" key="10">
    <source>
        <dbReference type="ARBA" id="ARBA00023004"/>
    </source>
</evidence>
<protein>
    <recommendedName>
        <fullName evidence="16">Cytochrome P450</fullName>
    </recommendedName>
</protein>
<dbReference type="PRINTS" id="PR00464">
    <property type="entry name" value="EP450II"/>
</dbReference>
<evidence type="ECO:0000256" key="7">
    <source>
        <dbReference type="ARBA" id="ARBA00022824"/>
    </source>
</evidence>
<dbReference type="InterPro" id="IPR002402">
    <property type="entry name" value="Cyt_P450_E_grp-II"/>
</dbReference>
<dbReference type="PANTHER" id="PTHR24292">
    <property type="entry name" value="CYTOCHROME P450"/>
    <property type="match status" value="1"/>
</dbReference>
<dbReference type="GO" id="GO:0016712">
    <property type="term" value="F:oxidoreductase activity, acting on paired donors, with incorporation or reduction of molecular oxygen, reduced flavin or flavoprotein as one donor, and incorporation of one atom of oxygen"/>
    <property type="evidence" value="ECO:0007669"/>
    <property type="project" value="InterPro"/>
</dbReference>
<dbReference type="EMBL" id="KZ308444">
    <property type="protein sequence ID" value="KAG8229719.1"/>
    <property type="molecule type" value="Genomic_DNA"/>
</dbReference>
<keyword evidence="13" id="KW-1133">Transmembrane helix</keyword>
<proteinExistence type="inferred from homology"/>
<dbReference type="GO" id="GO:0005506">
    <property type="term" value="F:iron ion binding"/>
    <property type="evidence" value="ECO:0007669"/>
    <property type="project" value="InterPro"/>
</dbReference>
<evidence type="ECO:0000256" key="11">
    <source>
        <dbReference type="ARBA" id="ARBA00023033"/>
    </source>
</evidence>
<keyword evidence="9" id="KW-0560">Oxidoreductase</keyword>
<evidence type="ECO:0000256" key="2">
    <source>
        <dbReference type="ARBA" id="ARBA00004174"/>
    </source>
</evidence>
<dbReference type="Pfam" id="PF00067">
    <property type="entry name" value="p450"/>
    <property type="match status" value="1"/>
</dbReference>
<comment type="subcellular location">
    <subcellularLocation>
        <location evidence="3">Endoplasmic reticulum membrane</location>
        <topology evidence="3">Peripheral membrane protein</topology>
    </subcellularLocation>
    <subcellularLocation>
        <location evidence="2">Microsome membrane</location>
        <topology evidence="2">Peripheral membrane protein</topology>
    </subcellularLocation>
</comment>
<dbReference type="SUPFAM" id="SSF48264">
    <property type="entry name" value="Cytochrome P450"/>
    <property type="match status" value="1"/>
</dbReference>
<evidence type="ECO:0000256" key="13">
    <source>
        <dbReference type="SAM" id="Phobius"/>
    </source>
</evidence>
<feature type="transmembrane region" description="Helical" evidence="13">
    <location>
        <begin position="6"/>
        <end position="27"/>
    </location>
</feature>
<evidence type="ECO:0000256" key="3">
    <source>
        <dbReference type="ARBA" id="ARBA00004406"/>
    </source>
</evidence>
<keyword evidence="6" id="KW-0479">Metal-binding</keyword>
<dbReference type="Proteomes" id="UP000792457">
    <property type="component" value="Unassembled WGS sequence"/>
</dbReference>
<dbReference type="PANTHER" id="PTHR24292:SF54">
    <property type="entry name" value="CYP9F3-RELATED"/>
    <property type="match status" value="1"/>
</dbReference>
<dbReference type="InterPro" id="IPR036396">
    <property type="entry name" value="Cyt_P450_sf"/>
</dbReference>
<organism evidence="14 15">
    <name type="scientific">Ladona fulva</name>
    <name type="common">Scarce chaser dragonfly</name>
    <name type="synonym">Libellula fulva</name>
    <dbReference type="NCBI Taxonomy" id="123851"/>
    <lineage>
        <taxon>Eukaryota</taxon>
        <taxon>Metazoa</taxon>
        <taxon>Ecdysozoa</taxon>
        <taxon>Arthropoda</taxon>
        <taxon>Hexapoda</taxon>
        <taxon>Insecta</taxon>
        <taxon>Pterygota</taxon>
        <taxon>Palaeoptera</taxon>
        <taxon>Odonata</taxon>
        <taxon>Epiprocta</taxon>
        <taxon>Anisoptera</taxon>
        <taxon>Libelluloidea</taxon>
        <taxon>Libellulidae</taxon>
        <taxon>Ladona</taxon>
    </lineage>
</organism>
<gene>
    <name evidence="14" type="ORF">J437_LFUL007894</name>
</gene>
<dbReference type="PRINTS" id="PR01689">
    <property type="entry name" value="EP450IICYP3A"/>
</dbReference>
<keyword evidence="12 13" id="KW-0472">Membrane</keyword>
<dbReference type="InterPro" id="IPR008072">
    <property type="entry name" value="Cyt_P450_E_CYP3A"/>
</dbReference>
<evidence type="ECO:0000256" key="4">
    <source>
        <dbReference type="ARBA" id="ARBA00010617"/>
    </source>
</evidence>
<dbReference type="Gene3D" id="1.10.630.10">
    <property type="entry name" value="Cytochrome P450"/>
    <property type="match status" value="1"/>
</dbReference>
<evidence type="ECO:0000256" key="12">
    <source>
        <dbReference type="ARBA" id="ARBA00023136"/>
    </source>
</evidence>
<keyword evidence="15" id="KW-1185">Reference proteome</keyword>
<evidence type="ECO:0000256" key="8">
    <source>
        <dbReference type="ARBA" id="ARBA00022848"/>
    </source>
</evidence>
<sequence>MLPEIPPWMLWPMTLLALVFGLVYLYVTWNFNYWKKRGVPTAKPTFPFGNFSEIFTISQPSQDFYRDIYDRFKGQRYAGCVTFNEVILIPRDPELIKSIMVKDFSHFHDRGMLSSEDYDSMSMNLFNLNGRPWNVLRNKLSPTFTSGKMKGMFPLIRKCTDELRHTILRDMDKSGNEIEFKDLLARYTTDAIASVAFGVEGGSLSDPNAEFRTYGRRVFDLSFPNNLRMATVLIVPYLCARLGIKTFDPSPVKYFTRMVHQTMAYREKNGVKRQDFLQLLMGLRKDEQSQDGKKAIEGLLTRPVVYLFLYFE</sequence>
<keyword evidence="5" id="KW-0349">Heme</keyword>
<keyword evidence="10" id="KW-0408">Iron</keyword>
<evidence type="ECO:0000256" key="9">
    <source>
        <dbReference type="ARBA" id="ARBA00023002"/>
    </source>
</evidence>
<evidence type="ECO:0008006" key="16">
    <source>
        <dbReference type="Google" id="ProtNLM"/>
    </source>
</evidence>
<comment type="similarity">
    <text evidence="4">Belongs to the cytochrome P450 family.</text>
</comment>
<dbReference type="OrthoDB" id="2789670at2759"/>
<keyword evidence="13" id="KW-0812">Transmembrane</keyword>